<dbReference type="PANTHER" id="PTHR11339:SF244">
    <property type="entry name" value="IGGFC-BINDING PROTEIN"/>
    <property type="match status" value="1"/>
</dbReference>
<dbReference type="Pfam" id="PF08742">
    <property type="entry name" value="C8"/>
    <property type="match status" value="6"/>
</dbReference>
<evidence type="ECO:0000313" key="6">
    <source>
        <dbReference type="Proteomes" id="UP001178461"/>
    </source>
</evidence>
<dbReference type="SMART" id="SM00215">
    <property type="entry name" value="VWC_out"/>
    <property type="match status" value="4"/>
</dbReference>
<feature type="domain" description="VWFD" evidence="4">
    <location>
        <begin position="470"/>
        <end position="650"/>
    </location>
</feature>
<dbReference type="Proteomes" id="UP001178461">
    <property type="component" value="Chromosome 8"/>
</dbReference>
<dbReference type="GO" id="GO:0031012">
    <property type="term" value="C:extracellular matrix"/>
    <property type="evidence" value="ECO:0007669"/>
    <property type="project" value="TreeGrafter"/>
</dbReference>
<dbReference type="Pfam" id="PF00094">
    <property type="entry name" value="VWD"/>
    <property type="match status" value="7"/>
</dbReference>
<evidence type="ECO:0000256" key="2">
    <source>
        <dbReference type="ARBA" id="ARBA00023157"/>
    </source>
</evidence>
<dbReference type="InterPro" id="IPR002919">
    <property type="entry name" value="TIL_dom"/>
</dbReference>
<sequence length="2864" mass="312765">MRSLRRWDCGGTLVGRSPSPYRSGCLTCLGKSFGTHFATSFMQNFDQRGKLEVQIIAYSDSTTVTVSVPCEGCPQEENFERRLTVDKGKMVQVELPNFVEIIGSKVFSSVVQIQSDKDVSVVSLSSKPYSTETALLYPVSSLGTEYYVVGPAIGPTGYLQEFAVLTTQGPNVVNIHLTSPMTFNGQTYTAGSKLSVTLNAFTGVQLQGVGDLSGTRIVSQLPVAVLSGHACSWRYTKCNHVFEQLLPVSNWGKTFVAPPIPWQTKTDTLYVSASQATILNYQMGTSKQTISMGGGQIQQIQISPQTPVYLSADVPVQVLLYSNGGRTQSFSYDTFLIGIPDIESYSLSYNVNGQVGFQNSILLVVKSSEFGGLTVNENLLSGVKWSPVPGSEYSWGSYDLPDILMPYIVANPLSHFCVISVGIADMNGYGSCGAGRDPEPELTCSSVLCRRGMVCKMINGQPHCVPSSNATCWAMGDPHYNTFDGRKYDFQGTCTYTFVKTRAETFGLPSFHIFAKNENRGNKAVSYVTVVTTEVYGYTITMTRSEIGFVQVNGIRAHLPIYLKDGNLQILQVGTSVILSTDFQLKVSYDWSHHLRVTISSAYQEAVGGLCGNYNENPSDDFETPAGTTAPNIPAFGESWEVTTVGSLCWHDCNGPCKPCESDQAQKYESEAYCGLLTKVSNGPFASCHAKVPPTIYFTNCVFDVCSTEGNKQSLCDALAAYADACQSEGAQIGDWRRDSGCYLECPPNSQYQICGTACPATCMDDQIQGPKLCPAVCVEGCQCLEGFVLSQGSCIPKSSCGCLYEGRPYAPNEAFWADDMCQKRCVCNPTRRVVECAASACKPTERCQVVKGVRGCYPTGNSTCSASGDPHYLSFDKKRFDFQGPCAYVLAEVFNGPLELEGFSVYVQNEYRGNTAVTWTRSVQVNVYDVEIIVSRQYSGKVLVEGLLTFLPYSAAGGRIKLYRRGQDAVIETNFGLVVTFNWDSKVSVTVPNTYADILRGLCGNFNGNPEDDALVPGSILIPDRPVFGGSGIENIDPKCKEIVDPKCPGMEELAAQQRAAGQECGLILAKDGPFRECHGQVDEEGAFQDCIYDYCFYKGRYAFMCAAIASYAADCRAVGVTIYPWRSATFCPLPCPLNSHYEHCAKACDQTCSSLHVPPRCPEKCEEGCVCNEGFVRSSDTCVPMSECGCFYKGRYYPALEDFYPTCEERCRCQAGGNVLCVTAPCTPNEECKTVEGYRKCHAVGNATCSVVGDLYLTFDGRIINFQGTCTYVLTKLQKPTQSLKPLAVIVKSEPWGNGEITLPTMVYVEVLDRQLVLLRNNWGVVLVDGVLQRLPVNLLSGHLRIFQHGISITIDSTFGFALTYDLHSHVRVTIPSIYQDYVGGLCGNYNGDQSDDLQLPDGTVVTDENEFGAAGKIPVVGVPCTDGCGADGCSVCEEEKKEAFKQPSSCGLLTASNGPFSACHAIVNPKPYLDNCINDLCVGGGDQQILCQSLQSYMKACQEARVTIEPWRSATFCPVTCPANSYYTTCSNICETQCAGLTDHIRCPEYCVEGCQCDPGFFFDGLKCISLDECGCFERGRYFPPNEPVVLNDCKEKCICTAAGGFRCEAITCQGEETCEVIDGVMQCHKKVVPPPSCTIVKCRRGMVCKMINGQPHCVPSSNGTCWGMGDPHYNTFDGRKYDFQGTCTYTIVKTRAESFRLPSFHIFAKNENRGNKAVSYVTVVTTEVYGYTITMTRSEIGFVQVNGIRAHLPIYLKDGNLQILQVGTSVILSTDFQLKVSYDWSHHLRVTISSAYQEAVGGLCGNYNENPSDDFETPAGTTAPNIPAFGESWEVTTIGSLCWHDCNGPCKPCESDQAQKYESEAYCGLLTKVSNGPFAFCHAKVPPTIYFTNCVFDVCSTEGNKQSLCDALAAYADACQSEGAQIGDWRRDSGCWPCAYVLAEVFNGPLELEGFSVYVQNEYRGNTAVTWTRSVQVNVYDVEIIVSRQYSGKVLVEGLLTFLPYSAAGGRIKLYRRGQDAVIETNFGLVVTFNWDSKVSVTVPNTYADILRGLCGNFNGNPEDDALVPGSILIPDRPVFGGSGIENIDPKCKEIVDPKCPGMEELAAQQRAAGQECGLILAKDGPFRECHGQVDEEGAFQDCIYDYCFYKGRYAFMCAAIASYAADCRAVGVTIYPWRSATFCPLPCPLNSHYEHCAKACDQTCSSLHVPPRCPEKCEEGCVCNEGFVRSSDTCVPMSECGCFYKGRYYPALEDFYPTCEERCRCQAGGNVLCVTAPCTPNEECKAVEGYRKCHAVGNATCSVVGDLYLTFDGRIINFQGTCTYVLTKLQKPTQSLKPLAVIVKSEPWGNGEISLPTMVYVEVLDRQLVLLRNNWGVVLVDGVLQRLPVNLLSGHLRIFQHGISITIDSTFGFALTYDLHSHVRVTIPSIYQDYVGGLCGNYNGDQSDDLQLPNGTVVTDENEFGAAWKIPVVGVPCTDGCGAEGCSVCEEEKKEAFKQPSSCGLLTASNGPFSACHAIVNPEPYLDNCINDLCVGGGDQQILCQSLQSYMKACQEARVTIEPWRSATFCPVTCPANSYYTTCSNICETQCAGLTDHIRCPEYCVEGCQCDPGFFFDGLKCISLDECGCFERGRYFPPNEPVVLNDCKEKCICSAVGGFRCEAITCQGEETCEVIDGVMQCHRKESRCSLMPGAQLSTFDGLSGKVPAPGTFQLTSLCDFNSDYWFRVIVEVSSCPPNGVVTANLLYFFYKGLFITVNRQKEAWVNGLPVQIPSKITESIILNLSGEVITLSSPQVEVKLDLAGGVQMTASPDLKGKVCGACGNFNNDQTDDLIGPNEVKVIDVPGLLTSWTARDFTPW</sequence>
<dbReference type="InterPro" id="IPR035234">
    <property type="entry name" value="IgGFc-bd_N"/>
</dbReference>
<dbReference type="InterPro" id="IPR025615">
    <property type="entry name" value="TILa_dom"/>
</dbReference>
<dbReference type="InterPro" id="IPR050780">
    <property type="entry name" value="Mucin_vWF_Thrombospondin_sf"/>
</dbReference>
<feature type="domain" description="VWFD" evidence="4">
    <location>
        <begin position="1911"/>
        <end position="2097"/>
    </location>
</feature>
<feature type="domain" description="VWFD" evidence="4">
    <location>
        <begin position="1249"/>
        <end position="1428"/>
    </location>
</feature>
<accession>A0AA35PDH1</accession>
<dbReference type="SMART" id="SM00216">
    <property type="entry name" value="VWD"/>
    <property type="match status" value="7"/>
</dbReference>
<proteinExistence type="predicted"/>
<keyword evidence="2" id="KW-1015">Disulfide bond</keyword>
<keyword evidence="1" id="KW-0677">Repeat</keyword>
<dbReference type="Gene3D" id="2.10.25.10">
    <property type="entry name" value="Laminin"/>
    <property type="match status" value="5"/>
</dbReference>
<dbReference type="InterPro" id="IPR003645">
    <property type="entry name" value="Fol_N"/>
</dbReference>
<keyword evidence="6" id="KW-1185">Reference proteome</keyword>
<evidence type="ECO:0000313" key="5">
    <source>
        <dbReference type="EMBL" id="CAI5781343.1"/>
    </source>
</evidence>
<feature type="domain" description="VWFD" evidence="4">
    <location>
        <begin position="2691"/>
        <end position="2864"/>
    </location>
</feature>
<feature type="domain" description="VWFD" evidence="4">
    <location>
        <begin position="1667"/>
        <end position="1847"/>
    </location>
</feature>
<protein>
    <submittedName>
        <fullName evidence="5">IgGFc-binding protein-like</fullName>
    </submittedName>
</protein>
<dbReference type="InterPro" id="IPR001007">
    <property type="entry name" value="VWF_dom"/>
</dbReference>
<name>A0AA35PDH1_9SAUR</name>
<gene>
    <name evidence="5" type="ORF">PODLI_1B028027</name>
</gene>
<feature type="domain" description="VWFD" evidence="4">
    <location>
        <begin position="2304"/>
        <end position="2483"/>
    </location>
</feature>
<dbReference type="InterPro" id="IPR001846">
    <property type="entry name" value="VWF_type-D"/>
</dbReference>
<evidence type="ECO:0000259" key="4">
    <source>
        <dbReference type="PROSITE" id="PS51233"/>
    </source>
</evidence>
<dbReference type="GO" id="GO:0005615">
    <property type="term" value="C:extracellular space"/>
    <property type="evidence" value="ECO:0007669"/>
    <property type="project" value="TreeGrafter"/>
</dbReference>
<evidence type="ECO:0000256" key="1">
    <source>
        <dbReference type="ARBA" id="ARBA00022737"/>
    </source>
</evidence>
<keyword evidence="3" id="KW-0325">Glycoprotein</keyword>
<dbReference type="InterPro" id="IPR036084">
    <property type="entry name" value="Ser_inhib-like_sf"/>
</dbReference>
<dbReference type="FunFam" id="2.10.25.10:FF:000055">
    <property type="entry name" value="alpha-tectorin isoform X1"/>
    <property type="match status" value="5"/>
</dbReference>
<organism evidence="5 6">
    <name type="scientific">Podarcis lilfordi</name>
    <name type="common">Lilford's wall lizard</name>
    <dbReference type="NCBI Taxonomy" id="74358"/>
    <lineage>
        <taxon>Eukaryota</taxon>
        <taxon>Metazoa</taxon>
        <taxon>Chordata</taxon>
        <taxon>Craniata</taxon>
        <taxon>Vertebrata</taxon>
        <taxon>Euteleostomi</taxon>
        <taxon>Lepidosauria</taxon>
        <taxon>Squamata</taxon>
        <taxon>Bifurcata</taxon>
        <taxon>Unidentata</taxon>
        <taxon>Episquamata</taxon>
        <taxon>Laterata</taxon>
        <taxon>Lacertibaenia</taxon>
        <taxon>Lacertidae</taxon>
        <taxon>Podarcis</taxon>
    </lineage>
</organism>
<dbReference type="Pfam" id="PF12714">
    <property type="entry name" value="TILa"/>
    <property type="match status" value="4"/>
</dbReference>
<dbReference type="PANTHER" id="PTHR11339">
    <property type="entry name" value="EXTRACELLULAR MATRIX GLYCOPROTEIN RELATED"/>
    <property type="match status" value="1"/>
</dbReference>
<dbReference type="SMART" id="SM00274">
    <property type="entry name" value="FOLN"/>
    <property type="match status" value="2"/>
</dbReference>
<dbReference type="PROSITE" id="PS51233">
    <property type="entry name" value="VWFD"/>
    <property type="match status" value="7"/>
</dbReference>
<dbReference type="Pfam" id="PF01826">
    <property type="entry name" value="TIL"/>
    <property type="match status" value="5"/>
</dbReference>
<dbReference type="EMBL" id="OX395133">
    <property type="protein sequence ID" value="CAI5781343.1"/>
    <property type="molecule type" value="Genomic_DNA"/>
</dbReference>
<dbReference type="Pfam" id="PF17517">
    <property type="entry name" value="IgGFc_binding"/>
    <property type="match status" value="1"/>
</dbReference>
<feature type="domain" description="VWFD" evidence="4">
    <location>
        <begin position="863"/>
        <end position="1042"/>
    </location>
</feature>
<dbReference type="SUPFAM" id="SSF57567">
    <property type="entry name" value="Serine protease inhibitors"/>
    <property type="match status" value="5"/>
</dbReference>
<dbReference type="InterPro" id="IPR014853">
    <property type="entry name" value="VWF/SSPO/ZAN-like_Cys-rich_dom"/>
</dbReference>
<dbReference type="CDD" id="cd19941">
    <property type="entry name" value="TIL"/>
    <property type="match status" value="5"/>
</dbReference>
<evidence type="ECO:0000256" key="3">
    <source>
        <dbReference type="ARBA" id="ARBA00023180"/>
    </source>
</evidence>
<dbReference type="SMART" id="SM00832">
    <property type="entry name" value="C8"/>
    <property type="match status" value="6"/>
</dbReference>
<reference evidence="5" key="1">
    <citation type="submission" date="2022-12" db="EMBL/GenBank/DDBJ databases">
        <authorList>
            <person name="Alioto T."/>
            <person name="Alioto T."/>
            <person name="Gomez Garrido J."/>
        </authorList>
    </citation>
    <scope>NUCLEOTIDE SEQUENCE</scope>
</reference>